<keyword evidence="1" id="KW-0812">Transmembrane</keyword>
<name>A0A2V4AN72_9PSEU</name>
<evidence type="ECO:0000313" key="2">
    <source>
        <dbReference type="EMBL" id="PXY21424.1"/>
    </source>
</evidence>
<keyword evidence="1" id="KW-0472">Membrane</keyword>
<accession>A0A2V4AN72</accession>
<evidence type="ECO:0000313" key="3">
    <source>
        <dbReference type="Proteomes" id="UP000249915"/>
    </source>
</evidence>
<feature type="transmembrane region" description="Helical" evidence="1">
    <location>
        <begin position="96"/>
        <end position="115"/>
    </location>
</feature>
<keyword evidence="1" id="KW-1133">Transmembrane helix</keyword>
<organism evidence="2 3">
    <name type="scientific">Prauserella muralis</name>
    <dbReference type="NCBI Taxonomy" id="588067"/>
    <lineage>
        <taxon>Bacteria</taxon>
        <taxon>Bacillati</taxon>
        <taxon>Actinomycetota</taxon>
        <taxon>Actinomycetes</taxon>
        <taxon>Pseudonocardiales</taxon>
        <taxon>Pseudonocardiaceae</taxon>
        <taxon>Prauserella</taxon>
    </lineage>
</organism>
<evidence type="ECO:0000256" key="1">
    <source>
        <dbReference type="SAM" id="Phobius"/>
    </source>
</evidence>
<dbReference type="AlphaFoldDB" id="A0A2V4AN72"/>
<proteinExistence type="predicted"/>
<dbReference type="Proteomes" id="UP000249915">
    <property type="component" value="Unassembled WGS sequence"/>
</dbReference>
<comment type="caution">
    <text evidence="2">The sequence shown here is derived from an EMBL/GenBank/DDBJ whole genome shotgun (WGS) entry which is preliminary data.</text>
</comment>
<evidence type="ECO:0008006" key="4">
    <source>
        <dbReference type="Google" id="ProtNLM"/>
    </source>
</evidence>
<feature type="transmembrane region" description="Helical" evidence="1">
    <location>
        <begin position="12"/>
        <end position="30"/>
    </location>
</feature>
<sequence>MLKLARAMWRTALVPSLAVVVIGAVAGALWVGSAGLFGALVGGAVAFASSLATLFMMRWSAGMHPMAVMAVALGGYVFKMLVIFGVMTLLRGVDALHTYALALTMMGVILVWAGAEMVAFKRTKIPTIIPN</sequence>
<gene>
    <name evidence="2" type="ORF">BAY60_26130</name>
</gene>
<keyword evidence="3" id="KW-1185">Reference proteome</keyword>
<feature type="transmembrane region" description="Helical" evidence="1">
    <location>
        <begin position="67"/>
        <end position="90"/>
    </location>
</feature>
<protein>
    <recommendedName>
        <fullName evidence="4">ATP synthase protein I</fullName>
    </recommendedName>
</protein>
<dbReference type="EMBL" id="MASW01000006">
    <property type="protein sequence ID" value="PXY21424.1"/>
    <property type="molecule type" value="Genomic_DNA"/>
</dbReference>
<reference evidence="2 3" key="1">
    <citation type="submission" date="2016-07" db="EMBL/GenBank/DDBJ databases">
        <title>Draft genome sequence of Prauserella muralis DSM 45305, isolated from a mould-covered wall in an indoor environment.</title>
        <authorList>
            <person name="Ruckert C."/>
            <person name="Albersmeier A."/>
            <person name="Jiang C.-L."/>
            <person name="Jiang Y."/>
            <person name="Kalinowski J."/>
            <person name="Schneider O."/>
            <person name="Winkler A."/>
            <person name="Zotchev S.B."/>
        </authorList>
    </citation>
    <scope>NUCLEOTIDE SEQUENCE [LARGE SCALE GENOMIC DNA]</scope>
    <source>
        <strain evidence="2 3">DSM 45305</strain>
    </source>
</reference>
<feature type="transmembrane region" description="Helical" evidence="1">
    <location>
        <begin position="36"/>
        <end position="55"/>
    </location>
</feature>